<name>A0A1M5B3U7_9RHOB</name>
<reference evidence="5" key="1">
    <citation type="submission" date="2016-11" db="EMBL/GenBank/DDBJ databases">
        <authorList>
            <person name="Varghese N."/>
            <person name="Submissions S."/>
        </authorList>
    </citation>
    <scope>NUCLEOTIDE SEQUENCE [LARGE SCALE GENOMIC DNA]</scope>
    <source>
        <strain evidence="5">DSM 100566</strain>
    </source>
</reference>
<dbReference type="Pfam" id="PF00293">
    <property type="entry name" value="NUDIX"/>
    <property type="match status" value="1"/>
</dbReference>
<dbReference type="InterPro" id="IPR000086">
    <property type="entry name" value="NUDIX_hydrolase_dom"/>
</dbReference>
<evidence type="ECO:0000313" key="4">
    <source>
        <dbReference type="EMBL" id="SHF37125.1"/>
    </source>
</evidence>
<dbReference type="STRING" id="1486859.SAMN05444273_105303"/>
<dbReference type="Proteomes" id="UP000184144">
    <property type="component" value="Unassembled WGS sequence"/>
</dbReference>
<evidence type="ECO:0000256" key="1">
    <source>
        <dbReference type="ARBA" id="ARBA00001946"/>
    </source>
</evidence>
<evidence type="ECO:0000259" key="3">
    <source>
        <dbReference type="PROSITE" id="PS51462"/>
    </source>
</evidence>
<proteinExistence type="predicted"/>
<keyword evidence="5" id="KW-1185">Reference proteome</keyword>
<dbReference type="EMBL" id="FQUV01000005">
    <property type="protein sequence ID" value="SHF37125.1"/>
    <property type="molecule type" value="Genomic_DNA"/>
</dbReference>
<feature type="domain" description="Nudix hydrolase" evidence="3">
    <location>
        <begin position="16"/>
        <end position="145"/>
    </location>
</feature>
<evidence type="ECO:0000256" key="2">
    <source>
        <dbReference type="ARBA" id="ARBA00022801"/>
    </source>
</evidence>
<dbReference type="Gene3D" id="3.90.79.10">
    <property type="entry name" value="Nucleoside Triphosphate Pyrophosphohydrolase"/>
    <property type="match status" value="1"/>
</dbReference>
<organism evidence="4 5">
    <name type="scientific">Litoreibacter ascidiaceicola</name>
    <dbReference type="NCBI Taxonomy" id="1486859"/>
    <lineage>
        <taxon>Bacteria</taxon>
        <taxon>Pseudomonadati</taxon>
        <taxon>Pseudomonadota</taxon>
        <taxon>Alphaproteobacteria</taxon>
        <taxon>Rhodobacterales</taxon>
        <taxon>Roseobacteraceae</taxon>
        <taxon>Litoreibacter</taxon>
    </lineage>
</organism>
<dbReference type="CDD" id="cd04684">
    <property type="entry name" value="NUDIX_Hydrolase"/>
    <property type="match status" value="1"/>
</dbReference>
<dbReference type="InterPro" id="IPR020084">
    <property type="entry name" value="NUDIX_hydrolase_CS"/>
</dbReference>
<comment type="cofactor">
    <cofactor evidence="1">
        <name>Mg(2+)</name>
        <dbReference type="ChEBI" id="CHEBI:18420"/>
    </cofactor>
</comment>
<sequence>MIRRFGEPFQSGKPYRLRPGAYAILWNGEELLTTIQDGDDPEFQLPGGGIDPGEHPIPALHREVMEETGWAMATPRKLGAFRRFVYMPEYGYWAEKLCSVYIARPVLQRGPPIEPDHSAVWMSPADAARLLGNEGDRHFVRQLFVL</sequence>
<accession>A0A1M5B3U7</accession>
<evidence type="ECO:0000313" key="5">
    <source>
        <dbReference type="Proteomes" id="UP000184144"/>
    </source>
</evidence>
<dbReference type="SUPFAM" id="SSF55811">
    <property type="entry name" value="Nudix"/>
    <property type="match status" value="1"/>
</dbReference>
<dbReference type="PROSITE" id="PS00893">
    <property type="entry name" value="NUDIX_BOX"/>
    <property type="match status" value="1"/>
</dbReference>
<dbReference type="RefSeq" id="WP_073144209.1">
    <property type="nucleotide sequence ID" value="NZ_FQUV01000005.1"/>
</dbReference>
<keyword evidence="2" id="KW-0378">Hydrolase</keyword>
<dbReference type="AlphaFoldDB" id="A0A1M5B3U7"/>
<dbReference type="PROSITE" id="PS51462">
    <property type="entry name" value="NUDIX"/>
    <property type="match status" value="1"/>
</dbReference>
<dbReference type="OrthoDB" id="9816040at2"/>
<dbReference type="GO" id="GO:0016787">
    <property type="term" value="F:hydrolase activity"/>
    <property type="evidence" value="ECO:0007669"/>
    <property type="project" value="UniProtKB-KW"/>
</dbReference>
<dbReference type="InterPro" id="IPR015797">
    <property type="entry name" value="NUDIX_hydrolase-like_dom_sf"/>
</dbReference>
<protein>
    <submittedName>
        <fullName evidence="4">8-oxo-dGTP diphosphatase</fullName>
    </submittedName>
</protein>
<gene>
    <name evidence="4" type="ORF">SAMN05444273_105303</name>
</gene>